<dbReference type="SUPFAM" id="SSF53335">
    <property type="entry name" value="S-adenosyl-L-methionine-dependent methyltransferases"/>
    <property type="match status" value="1"/>
</dbReference>
<evidence type="ECO:0000256" key="2">
    <source>
        <dbReference type="ARBA" id="ARBA00005369"/>
    </source>
</evidence>
<evidence type="ECO:0000256" key="11">
    <source>
        <dbReference type="ARBA" id="ARBA00031350"/>
    </source>
</evidence>
<dbReference type="EMBL" id="BAAAHH010000017">
    <property type="protein sequence ID" value="GAA0955909.1"/>
    <property type="molecule type" value="Genomic_DNA"/>
</dbReference>
<evidence type="ECO:0000313" key="12">
    <source>
        <dbReference type="EMBL" id="GAA0955909.1"/>
    </source>
</evidence>
<dbReference type="PANTHER" id="PTHR11579">
    <property type="entry name" value="PROTEIN-L-ISOASPARTATE O-METHYLTRANSFERASE"/>
    <property type="match status" value="1"/>
</dbReference>
<dbReference type="NCBIfam" id="TIGR04364">
    <property type="entry name" value="methyltran_FxLD"/>
    <property type="match status" value="1"/>
</dbReference>
<evidence type="ECO:0000256" key="10">
    <source>
        <dbReference type="ARBA" id="ARBA00031323"/>
    </source>
</evidence>
<dbReference type="PANTHER" id="PTHR11579:SF0">
    <property type="entry name" value="PROTEIN-L-ISOASPARTATE(D-ASPARTATE) O-METHYLTRANSFERASE"/>
    <property type="match status" value="1"/>
</dbReference>
<name>A0ABP4BZD3_9ACTN</name>
<evidence type="ECO:0000256" key="8">
    <source>
        <dbReference type="ARBA" id="ARBA00022691"/>
    </source>
</evidence>
<dbReference type="InterPro" id="IPR000682">
    <property type="entry name" value="PCMT"/>
</dbReference>
<sequence length="417" mass="45089">MTDTTTKRTDISTLREKAIAELIAADTIRSKEVEEAFRAVPRHVFIPEATVEEAWAPFKAVPTKRDEHGNTISSVSDMHVQSYMLTAAQIRSGMNILEYGSGGYFAALTAEVVGPSGHVTSVDIDEDVTNRASELLDKAGYASRVEVLLADAGAGVPHRAPYHRIMATMGVWEIPWVWVDELTDDGLLVVPLRIRGLTRTIAFAKDPETGGLVSVDSKMFGFVPVQGEGAHQTKLVLLGDGEVTLAFDDDDHAGSLDPAQLHDVFDSERVEVWSGAVIGNFELLDTVQMWMATTQDGFCWLTLDGDRDSGAVSLPGGRKRALAVVDGPNLAYVLTRTATTAEKSVEFGVHAYGPDATGLAERIAEQLRVWGRDHRGGPGAQYRIYPAGTPDHAIPDGRIIDKSASRVSISWPDAPAL</sequence>
<evidence type="ECO:0000313" key="13">
    <source>
        <dbReference type="Proteomes" id="UP001500665"/>
    </source>
</evidence>
<keyword evidence="13" id="KW-1185">Reference proteome</keyword>
<dbReference type="Gene3D" id="3.40.50.150">
    <property type="entry name" value="Vaccinia Virus protein VP39"/>
    <property type="match status" value="1"/>
</dbReference>
<dbReference type="Proteomes" id="UP001500665">
    <property type="component" value="Unassembled WGS sequence"/>
</dbReference>
<keyword evidence="6" id="KW-0489">Methyltransferase</keyword>
<keyword evidence="8" id="KW-0949">S-adenosyl-L-methionine</keyword>
<keyword evidence="7" id="KW-0808">Transferase</keyword>
<evidence type="ECO:0000256" key="5">
    <source>
        <dbReference type="ARBA" id="ARBA00022490"/>
    </source>
</evidence>
<gene>
    <name evidence="12" type="ORF">GCM10009550_41370</name>
</gene>
<dbReference type="CDD" id="cd02440">
    <property type="entry name" value="AdoMet_MTases"/>
    <property type="match status" value="1"/>
</dbReference>
<evidence type="ECO:0000256" key="9">
    <source>
        <dbReference type="ARBA" id="ARBA00030757"/>
    </source>
</evidence>
<dbReference type="InterPro" id="IPR027573">
    <property type="entry name" value="Methyltran_FxLD"/>
</dbReference>
<dbReference type="EC" id="2.1.1.77" evidence="3"/>
<evidence type="ECO:0000256" key="6">
    <source>
        <dbReference type="ARBA" id="ARBA00022603"/>
    </source>
</evidence>
<dbReference type="Pfam" id="PF01135">
    <property type="entry name" value="PCMT"/>
    <property type="match status" value="1"/>
</dbReference>
<evidence type="ECO:0000256" key="7">
    <source>
        <dbReference type="ARBA" id="ARBA00022679"/>
    </source>
</evidence>
<protein>
    <recommendedName>
        <fullName evidence="4">Protein-L-isoaspartate O-methyltransferase</fullName>
        <ecNumber evidence="3">2.1.1.77</ecNumber>
    </recommendedName>
    <alternativeName>
        <fullName evidence="11">L-isoaspartyl protein carboxyl methyltransferase</fullName>
    </alternativeName>
    <alternativeName>
        <fullName evidence="9">Protein L-isoaspartyl methyltransferase</fullName>
    </alternativeName>
    <alternativeName>
        <fullName evidence="10">Protein-beta-aspartate methyltransferase</fullName>
    </alternativeName>
</protein>
<dbReference type="RefSeq" id="WP_344242516.1">
    <property type="nucleotide sequence ID" value="NZ_BAAAHH010000017.1"/>
</dbReference>
<proteinExistence type="inferred from homology"/>
<dbReference type="InterPro" id="IPR029063">
    <property type="entry name" value="SAM-dependent_MTases_sf"/>
</dbReference>
<comment type="caution">
    <text evidence="12">The sequence shown here is derived from an EMBL/GenBank/DDBJ whole genome shotgun (WGS) entry which is preliminary data.</text>
</comment>
<organism evidence="12 13">
    <name type="scientific">Actinocorallia libanotica</name>
    <dbReference type="NCBI Taxonomy" id="46162"/>
    <lineage>
        <taxon>Bacteria</taxon>
        <taxon>Bacillati</taxon>
        <taxon>Actinomycetota</taxon>
        <taxon>Actinomycetes</taxon>
        <taxon>Streptosporangiales</taxon>
        <taxon>Thermomonosporaceae</taxon>
        <taxon>Actinocorallia</taxon>
    </lineage>
</organism>
<evidence type="ECO:0000256" key="1">
    <source>
        <dbReference type="ARBA" id="ARBA00004496"/>
    </source>
</evidence>
<evidence type="ECO:0000256" key="3">
    <source>
        <dbReference type="ARBA" id="ARBA00011890"/>
    </source>
</evidence>
<comment type="similarity">
    <text evidence="2">Belongs to the methyltransferase superfamily. L-isoaspartyl/D-aspartyl protein methyltransferase family.</text>
</comment>
<comment type="subcellular location">
    <subcellularLocation>
        <location evidence="1">Cytoplasm</location>
    </subcellularLocation>
</comment>
<keyword evidence="5" id="KW-0963">Cytoplasm</keyword>
<accession>A0ABP4BZD3</accession>
<reference evidence="13" key="1">
    <citation type="journal article" date="2019" name="Int. J. Syst. Evol. Microbiol.">
        <title>The Global Catalogue of Microorganisms (GCM) 10K type strain sequencing project: providing services to taxonomists for standard genome sequencing and annotation.</title>
        <authorList>
            <consortium name="The Broad Institute Genomics Platform"/>
            <consortium name="The Broad Institute Genome Sequencing Center for Infectious Disease"/>
            <person name="Wu L."/>
            <person name="Ma J."/>
        </authorList>
    </citation>
    <scope>NUCLEOTIDE SEQUENCE [LARGE SCALE GENOMIC DNA]</scope>
    <source>
        <strain evidence="13">JCM 10696</strain>
    </source>
</reference>
<evidence type="ECO:0000256" key="4">
    <source>
        <dbReference type="ARBA" id="ARBA00013346"/>
    </source>
</evidence>